<accession>A0ABN7ZSL0</accession>
<evidence type="ECO:0000313" key="2">
    <source>
        <dbReference type="Proteomes" id="UP000789423"/>
    </source>
</evidence>
<gene>
    <name evidence="1" type="ORF">BACCIP111899_01059</name>
</gene>
<dbReference type="EMBL" id="CAKJTI010000003">
    <property type="protein sequence ID" value="CAG9611887.1"/>
    <property type="molecule type" value="Genomic_DNA"/>
</dbReference>
<dbReference type="Proteomes" id="UP000789423">
    <property type="component" value="Unassembled WGS sequence"/>
</dbReference>
<evidence type="ECO:0000313" key="1">
    <source>
        <dbReference type="EMBL" id="CAG9611887.1"/>
    </source>
</evidence>
<sequence>MITAEVLENVWQELIHEQTTLSKQSQLVVATKSGHSIEIDRPDIIIEAVKQIKNIQNL</sequence>
<reference evidence="1 2" key="1">
    <citation type="submission" date="2021-10" db="EMBL/GenBank/DDBJ databases">
        <authorList>
            <person name="Criscuolo A."/>
        </authorList>
    </citation>
    <scope>NUCLEOTIDE SEQUENCE [LARGE SCALE GENOMIC DNA]</scope>
    <source>
        <strain evidence="2">CIP 111899</strain>
    </source>
</reference>
<name>A0ABN7ZSL0_9BACI</name>
<comment type="caution">
    <text evidence="1">The sequence shown here is derived from an EMBL/GenBank/DDBJ whole genome shotgun (WGS) entry which is preliminary data.</text>
</comment>
<protein>
    <recommendedName>
        <fullName evidence="3">Alpha/beta hydrolase</fullName>
    </recommendedName>
</protein>
<keyword evidence="2" id="KW-1185">Reference proteome</keyword>
<organism evidence="1 2">
    <name type="scientific">Bacillus rhizoplanae</name>
    <dbReference type="NCBI Taxonomy" id="2880966"/>
    <lineage>
        <taxon>Bacteria</taxon>
        <taxon>Bacillati</taxon>
        <taxon>Bacillota</taxon>
        <taxon>Bacilli</taxon>
        <taxon>Bacillales</taxon>
        <taxon>Bacillaceae</taxon>
        <taxon>Bacillus</taxon>
    </lineage>
</organism>
<proteinExistence type="predicted"/>
<evidence type="ECO:0008006" key="3">
    <source>
        <dbReference type="Google" id="ProtNLM"/>
    </source>
</evidence>